<protein>
    <recommendedName>
        <fullName evidence="2">cyclin-dependent kinase</fullName>
        <ecNumber evidence="2">2.7.11.22</ecNumber>
    </recommendedName>
</protein>
<dbReference type="Pfam" id="PF00069">
    <property type="entry name" value="Pkinase"/>
    <property type="match status" value="1"/>
</dbReference>
<dbReference type="GO" id="GO:0010468">
    <property type="term" value="P:regulation of gene expression"/>
    <property type="evidence" value="ECO:0007669"/>
    <property type="project" value="TreeGrafter"/>
</dbReference>
<dbReference type="InterPro" id="IPR000719">
    <property type="entry name" value="Prot_kinase_dom"/>
</dbReference>
<keyword evidence="6" id="KW-0808">Transferase</keyword>
<evidence type="ECO:0000259" key="14">
    <source>
        <dbReference type="PROSITE" id="PS50011"/>
    </source>
</evidence>
<dbReference type="GO" id="GO:0007165">
    <property type="term" value="P:signal transduction"/>
    <property type="evidence" value="ECO:0007669"/>
    <property type="project" value="TreeGrafter"/>
</dbReference>
<evidence type="ECO:0000256" key="6">
    <source>
        <dbReference type="ARBA" id="ARBA00022679"/>
    </source>
</evidence>
<dbReference type="GO" id="GO:0005524">
    <property type="term" value="F:ATP binding"/>
    <property type="evidence" value="ECO:0007669"/>
    <property type="project" value="UniProtKB-KW"/>
</dbReference>
<dbReference type="GO" id="GO:0010389">
    <property type="term" value="P:regulation of G2/M transition of mitotic cell cycle"/>
    <property type="evidence" value="ECO:0007669"/>
    <property type="project" value="TreeGrafter"/>
</dbReference>
<evidence type="ECO:0000256" key="12">
    <source>
        <dbReference type="ARBA" id="ARBA00047811"/>
    </source>
</evidence>
<dbReference type="PROSITE" id="PS50011">
    <property type="entry name" value="PROTEIN_KINASE_DOM"/>
    <property type="match status" value="1"/>
</dbReference>
<keyword evidence="5 15" id="KW-0132">Cell division</keyword>
<evidence type="ECO:0000256" key="9">
    <source>
        <dbReference type="ARBA" id="ARBA00022777"/>
    </source>
</evidence>
<evidence type="ECO:0000256" key="13">
    <source>
        <dbReference type="ARBA" id="ARBA00048367"/>
    </source>
</evidence>
<dbReference type="Proteomes" id="UP000585474">
    <property type="component" value="Unassembled WGS sequence"/>
</dbReference>
<dbReference type="Gene3D" id="3.30.200.20">
    <property type="entry name" value="Phosphorylase Kinase, domain 1"/>
    <property type="match status" value="1"/>
</dbReference>
<sequence>MERYDIIEPFHHGAQARVYMVTDKLTHRTLVLKEVPLGEENEIPRFFIREASLLSDLQHPNIVRLERVFIHDGCAYMVLEYMPMDLNIHMGWHEDKYPDIIRKFLKQILSGISFCHSLGVLHRDLKPQNLLIETTTNTLKIADFGLSRGFVTPDLTLSPKVQCAFPHSLSILVHYSTSVDMWSVGCIFAEMVNLEPLFGGESEIDVLLLGTPNEDVWPGVTLLPDFPHAIIQSHPKDLGIVFEKLEPAGLDLLSRLLCLDPEKRITAEDALGHEYLKH</sequence>
<proteinExistence type="inferred from homology"/>
<keyword evidence="16" id="KW-1185">Reference proteome</keyword>
<keyword evidence="3" id="KW-0723">Serine/threonine-protein kinase</keyword>
<dbReference type="OrthoDB" id="1732493at2759"/>
<keyword evidence="8" id="KW-0498">Mitosis</keyword>
<evidence type="ECO:0000256" key="5">
    <source>
        <dbReference type="ARBA" id="ARBA00022618"/>
    </source>
</evidence>
<keyword evidence="9" id="KW-0418">Kinase</keyword>
<keyword evidence="11" id="KW-0131">Cell cycle</keyword>
<dbReference type="GO" id="GO:0000307">
    <property type="term" value="C:cyclin-dependent protein kinase holoenzyme complex"/>
    <property type="evidence" value="ECO:0007669"/>
    <property type="project" value="TreeGrafter"/>
</dbReference>
<keyword evidence="10" id="KW-0067">ATP-binding</keyword>
<keyword evidence="7" id="KW-0547">Nucleotide-binding</keyword>
<reference evidence="15 16" key="1">
    <citation type="submission" date="2019-07" db="EMBL/GenBank/DDBJ databases">
        <title>De Novo Assembly of kiwifruit Actinidia rufa.</title>
        <authorList>
            <person name="Sugita-Konishi S."/>
            <person name="Sato K."/>
            <person name="Mori E."/>
            <person name="Abe Y."/>
            <person name="Kisaki G."/>
            <person name="Hamano K."/>
            <person name="Suezawa K."/>
            <person name="Otani M."/>
            <person name="Fukuda T."/>
            <person name="Manabe T."/>
            <person name="Gomi K."/>
            <person name="Tabuchi M."/>
            <person name="Akimitsu K."/>
            <person name="Kataoka I."/>
        </authorList>
    </citation>
    <scope>NUCLEOTIDE SEQUENCE [LARGE SCALE GENOMIC DNA]</scope>
    <source>
        <strain evidence="16">cv. Fuchu</strain>
    </source>
</reference>
<comment type="catalytic activity">
    <reaction evidence="13">
        <text>L-seryl-[protein] + ATP = O-phospho-L-seryl-[protein] + ADP + H(+)</text>
        <dbReference type="Rhea" id="RHEA:17989"/>
        <dbReference type="Rhea" id="RHEA-COMP:9863"/>
        <dbReference type="Rhea" id="RHEA-COMP:11604"/>
        <dbReference type="ChEBI" id="CHEBI:15378"/>
        <dbReference type="ChEBI" id="CHEBI:29999"/>
        <dbReference type="ChEBI" id="CHEBI:30616"/>
        <dbReference type="ChEBI" id="CHEBI:83421"/>
        <dbReference type="ChEBI" id="CHEBI:456216"/>
        <dbReference type="EC" id="2.7.11.22"/>
    </reaction>
</comment>
<evidence type="ECO:0000313" key="15">
    <source>
        <dbReference type="EMBL" id="GFZ04389.1"/>
    </source>
</evidence>
<evidence type="ECO:0000256" key="1">
    <source>
        <dbReference type="ARBA" id="ARBA00006485"/>
    </source>
</evidence>
<organism evidence="15 16">
    <name type="scientific">Actinidia rufa</name>
    <dbReference type="NCBI Taxonomy" id="165716"/>
    <lineage>
        <taxon>Eukaryota</taxon>
        <taxon>Viridiplantae</taxon>
        <taxon>Streptophyta</taxon>
        <taxon>Embryophyta</taxon>
        <taxon>Tracheophyta</taxon>
        <taxon>Spermatophyta</taxon>
        <taxon>Magnoliopsida</taxon>
        <taxon>eudicotyledons</taxon>
        <taxon>Gunneridae</taxon>
        <taxon>Pentapetalae</taxon>
        <taxon>asterids</taxon>
        <taxon>Ericales</taxon>
        <taxon>Actinidiaceae</taxon>
        <taxon>Actinidia</taxon>
    </lineage>
</organism>
<gene>
    <name evidence="15" type="ORF">Acr_16g0010130</name>
</gene>
<dbReference type="GO" id="GO:0051301">
    <property type="term" value="P:cell division"/>
    <property type="evidence" value="ECO:0007669"/>
    <property type="project" value="UniProtKB-KW"/>
</dbReference>
<dbReference type="EMBL" id="BJWL01000016">
    <property type="protein sequence ID" value="GFZ04389.1"/>
    <property type="molecule type" value="Genomic_DNA"/>
</dbReference>
<dbReference type="GO" id="GO:0030332">
    <property type="term" value="F:cyclin binding"/>
    <property type="evidence" value="ECO:0007669"/>
    <property type="project" value="TreeGrafter"/>
</dbReference>
<dbReference type="GO" id="GO:0004693">
    <property type="term" value="F:cyclin-dependent protein serine/threonine kinase activity"/>
    <property type="evidence" value="ECO:0007669"/>
    <property type="project" value="UniProtKB-EC"/>
</dbReference>
<dbReference type="PANTHER" id="PTHR24056:SF548">
    <property type="entry name" value="CYCLIN-DEPENDENT KINASE A-1"/>
    <property type="match status" value="1"/>
</dbReference>
<dbReference type="SUPFAM" id="SSF56112">
    <property type="entry name" value="Protein kinase-like (PK-like)"/>
    <property type="match status" value="1"/>
</dbReference>
<dbReference type="GO" id="GO:0000082">
    <property type="term" value="P:G1/S transition of mitotic cell cycle"/>
    <property type="evidence" value="ECO:0007669"/>
    <property type="project" value="TreeGrafter"/>
</dbReference>
<evidence type="ECO:0000256" key="8">
    <source>
        <dbReference type="ARBA" id="ARBA00022776"/>
    </source>
</evidence>
<dbReference type="InterPro" id="IPR011009">
    <property type="entry name" value="Kinase-like_dom_sf"/>
</dbReference>
<evidence type="ECO:0000313" key="16">
    <source>
        <dbReference type="Proteomes" id="UP000585474"/>
    </source>
</evidence>
<evidence type="ECO:0000256" key="7">
    <source>
        <dbReference type="ARBA" id="ARBA00022741"/>
    </source>
</evidence>
<dbReference type="PROSITE" id="PS00108">
    <property type="entry name" value="PROTEIN_KINASE_ST"/>
    <property type="match status" value="1"/>
</dbReference>
<dbReference type="FunFam" id="1.10.510.10:FF:000624">
    <property type="entry name" value="Mitogen-activated protein kinase"/>
    <property type="match status" value="1"/>
</dbReference>
<evidence type="ECO:0000256" key="4">
    <source>
        <dbReference type="ARBA" id="ARBA00022553"/>
    </source>
</evidence>
<dbReference type="GO" id="GO:0005634">
    <property type="term" value="C:nucleus"/>
    <property type="evidence" value="ECO:0007669"/>
    <property type="project" value="TreeGrafter"/>
</dbReference>
<dbReference type="GO" id="GO:0051445">
    <property type="term" value="P:regulation of meiotic cell cycle"/>
    <property type="evidence" value="ECO:0007669"/>
    <property type="project" value="TreeGrafter"/>
</dbReference>
<dbReference type="InterPro" id="IPR050108">
    <property type="entry name" value="CDK"/>
</dbReference>
<accession>A0A7J0G0C6</accession>
<dbReference type="GO" id="GO:0005737">
    <property type="term" value="C:cytoplasm"/>
    <property type="evidence" value="ECO:0007669"/>
    <property type="project" value="TreeGrafter"/>
</dbReference>
<comment type="similarity">
    <text evidence="1">Belongs to the protein kinase superfamily. CMGC Ser/Thr protein kinase family. CDC2/CDKX subfamily.</text>
</comment>
<dbReference type="InterPro" id="IPR008271">
    <property type="entry name" value="Ser/Thr_kinase_AS"/>
</dbReference>
<evidence type="ECO:0000256" key="10">
    <source>
        <dbReference type="ARBA" id="ARBA00022840"/>
    </source>
</evidence>
<dbReference type="SMART" id="SM00220">
    <property type="entry name" value="S_TKc"/>
    <property type="match status" value="1"/>
</dbReference>
<keyword evidence="4" id="KW-0597">Phosphoprotein</keyword>
<feature type="domain" description="Protein kinase" evidence="14">
    <location>
        <begin position="4"/>
        <end position="276"/>
    </location>
</feature>
<evidence type="ECO:0000256" key="3">
    <source>
        <dbReference type="ARBA" id="ARBA00022527"/>
    </source>
</evidence>
<dbReference type="AlphaFoldDB" id="A0A7J0G0C6"/>
<name>A0A7J0G0C6_9ERIC</name>
<dbReference type="Gene3D" id="1.10.510.10">
    <property type="entry name" value="Transferase(Phosphotransferase) domain 1"/>
    <property type="match status" value="1"/>
</dbReference>
<dbReference type="EC" id="2.7.11.22" evidence="2"/>
<comment type="catalytic activity">
    <reaction evidence="12">
        <text>L-threonyl-[protein] + ATP = O-phospho-L-threonyl-[protein] + ADP + H(+)</text>
        <dbReference type="Rhea" id="RHEA:46608"/>
        <dbReference type="Rhea" id="RHEA-COMP:11060"/>
        <dbReference type="Rhea" id="RHEA-COMP:11605"/>
        <dbReference type="ChEBI" id="CHEBI:15378"/>
        <dbReference type="ChEBI" id="CHEBI:30013"/>
        <dbReference type="ChEBI" id="CHEBI:30616"/>
        <dbReference type="ChEBI" id="CHEBI:61977"/>
        <dbReference type="ChEBI" id="CHEBI:456216"/>
        <dbReference type="EC" id="2.7.11.22"/>
    </reaction>
</comment>
<dbReference type="PANTHER" id="PTHR24056">
    <property type="entry name" value="CELL DIVISION PROTEIN KINASE"/>
    <property type="match status" value="1"/>
</dbReference>
<evidence type="ECO:0000256" key="11">
    <source>
        <dbReference type="ARBA" id="ARBA00023306"/>
    </source>
</evidence>
<comment type="caution">
    <text evidence="15">The sequence shown here is derived from an EMBL/GenBank/DDBJ whole genome shotgun (WGS) entry which is preliminary data.</text>
</comment>
<evidence type="ECO:0000256" key="2">
    <source>
        <dbReference type="ARBA" id="ARBA00012425"/>
    </source>
</evidence>